<evidence type="ECO:0000313" key="2">
    <source>
        <dbReference type="EMBL" id="KAJ6321442.1"/>
    </source>
</evidence>
<name>A0ABQ9A0P6_9ROSI</name>
<proteinExistence type="predicted"/>
<dbReference type="Proteomes" id="UP001141253">
    <property type="component" value="Chromosome 8"/>
</dbReference>
<gene>
    <name evidence="2" type="ORF">OIU77_011505</name>
</gene>
<dbReference type="EMBL" id="JAPFFI010000023">
    <property type="protein sequence ID" value="KAJ6321442.1"/>
    <property type="molecule type" value="Genomic_DNA"/>
</dbReference>
<sequence>MSGSLGSTTAGRDHAQKTSLILAQKEG</sequence>
<keyword evidence="3" id="KW-1185">Reference proteome</keyword>
<evidence type="ECO:0000256" key="1">
    <source>
        <dbReference type="SAM" id="MobiDB-lite"/>
    </source>
</evidence>
<protein>
    <submittedName>
        <fullName evidence="2">Uncharacterized protein</fullName>
    </submittedName>
</protein>
<reference evidence="2" key="1">
    <citation type="submission" date="2022-10" db="EMBL/GenBank/DDBJ databases">
        <authorList>
            <person name="Hyden B.L."/>
            <person name="Feng K."/>
            <person name="Yates T."/>
            <person name="Jawdy S."/>
            <person name="Smart L.B."/>
            <person name="Muchero W."/>
        </authorList>
    </citation>
    <scope>NUCLEOTIDE SEQUENCE</scope>
    <source>
        <tissue evidence="2">Shoot tip</tissue>
    </source>
</reference>
<organism evidence="2 3">
    <name type="scientific">Salix suchowensis</name>
    <dbReference type="NCBI Taxonomy" id="1278906"/>
    <lineage>
        <taxon>Eukaryota</taxon>
        <taxon>Viridiplantae</taxon>
        <taxon>Streptophyta</taxon>
        <taxon>Embryophyta</taxon>
        <taxon>Tracheophyta</taxon>
        <taxon>Spermatophyta</taxon>
        <taxon>Magnoliopsida</taxon>
        <taxon>eudicotyledons</taxon>
        <taxon>Gunneridae</taxon>
        <taxon>Pentapetalae</taxon>
        <taxon>rosids</taxon>
        <taxon>fabids</taxon>
        <taxon>Malpighiales</taxon>
        <taxon>Salicaceae</taxon>
        <taxon>Saliceae</taxon>
        <taxon>Salix</taxon>
    </lineage>
</organism>
<evidence type="ECO:0000313" key="3">
    <source>
        <dbReference type="Proteomes" id="UP001141253"/>
    </source>
</evidence>
<reference evidence="2" key="2">
    <citation type="journal article" date="2023" name="Int. J. Mol. Sci.">
        <title>De Novo Assembly and Annotation of 11 Diverse Shrub Willow (Salix) Genomes Reveals Novel Gene Organization in Sex-Linked Regions.</title>
        <authorList>
            <person name="Hyden B."/>
            <person name="Feng K."/>
            <person name="Yates T.B."/>
            <person name="Jawdy S."/>
            <person name="Cereghino C."/>
            <person name="Smart L.B."/>
            <person name="Muchero W."/>
        </authorList>
    </citation>
    <scope>NUCLEOTIDE SEQUENCE</scope>
    <source>
        <tissue evidence="2">Shoot tip</tissue>
    </source>
</reference>
<comment type="caution">
    <text evidence="2">The sequence shown here is derived from an EMBL/GenBank/DDBJ whole genome shotgun (WGS) entry which is preliminary data.</text>
</comment>
<feature type="compositionally biased region" description="Polar residues" evidence="1">
    <location>
        <begin position="1"/>
        <end position="10"/>
    </location>
</feature>
<feature type="region of interest" description="Disordered" evidence="1">
    <location>
        <begin position="1"/>
        <end position="27"/>
    </location>
</feature>
<accession>A0ABQ9A0P6</accession>